<sequence length="327" mass="37592">MLSRVANSIYWMSRYVERAESVARFIEVTLNFILDQPDHDVEQWEPLVRATGDEEYFNEHYGAYTAANVQQFLTFDTDYHSSVRTSISNARENARTVCEAISSEAWEQLNSFYHFVRAAERSPQQPPNAGFYDDVVQHSYHLGGILDATMTRDTGWNFANAGRFLERADKTSRILDVKYFTLLRNVSDMNTTFDDLLWSSVLRSVSSFEMFRKRYHTLTVERIVDFLILDSKFPRAVRYSLQQARHSLSEVDGPVAEFQNEAILQTDALLDRLDATSARQIIDGGMHEFVDSLQHSLNMIGEAVHETYFALKAFPATQSQSQMQTQS</sequence>
<name>A0A1P8WC31_9PLAN</name>
<proteinExistence type="predicted"/>
<protein>
    <recommendedName>
        <fullName evidence="1">DUF403 domain-containing protein</fullName>
    </recommendedName>
</protein>
<dbReference type="STRING" id="1891926.Fuma_01218"/>
<dbReference type="PANTHER" id="PTHR34595">
    <property type="entry name" value="BLR5612 PROTEIN"/>
    <property type="match status" value="1"/>
</dbReference>
<dbReference type="PANTHER" id="PTHR34595:SF7">
    <property type="entry name" value="SLL1039 PROTEIN"/>
    <property type="match status" value="1"/>
</dbReference>
<dbReference type="InterPro" id="IPR007296">
    <property type="entry name" value="DUF403"/>
</dbReference>
<evidence type="ECO:0000313" key="3">
    <source>
        <dbReference type="Proteomes" id="UP000187735"/>
    </source>
</evidence>
<evidence type="ECO:0000313" key="2">
    <source>
        <dbReference type="EMBL" id="APZ91629.1"/>
    </source>
</evidence>
<gene>
    <name evidence="2" type="ORF">Fuma_01218</name>
</gene>
<feature type="domain" description="DUF403" evidence="1">
    <location>
        <begin position="1"/>
        <end position="309"/>
    </location>
</feature>
<accession>A0A1P8WC31</accession>
<dbReference type="AlphaFoldDB" id="A0A1P8WC31"/>
<dbReference type="Proteomes" id="UP000187735">
    <property type="component" value="Chromosome"/>
</dbReference>
<dbReference type="KEGG" id="fmr:Fuma_01218"/>
<evidence type="ECO:0000259" key="1">
    <source>
        <dbReference type="Pfam" id="PF04168"/>
    </source>
</evidence>
<dbReference type="Pfam" id="PF04168">
    <property type="entry name" value="Alpha-E"/>
    <property type="match status" value="1"/>
</dbReference>
<keyword evidence="3" id="KW-1185">Reference proteome</keyword>
<organism evidence="2 3">
    <name type="scientific">Fuerstiella marisgermanici</name>
    <dbReference type="NCBI Taxonomy" id="1891926"/>
    <lineage>
        <taxon>Bacteria</taxon>
        <taxon>Pseudomonadati</taxon>
        <taxon>Planctomycetota</taxon>
        <taxon>Planctomycetia</taxon>
        <taxon>Planctomycetales</taxon>
        <taxon>Planctomycetaceae</taxon>
        <taxon>Fuerstiella</taxon>
    </lineage>
</organism>
<dbReference type="RefSeq" id="WP_077023356.1">
    <property type="nucleotide sequence ID" value="NZ_CP017641.1"/>
</dbReference>
<dbReference type="InterPro" id="IPR051680">
    <property type="entry name" value="ATP-dep_Glu-Cys_Ligase-2"/>
</dbReference>
<dbReference type="OrthoDB" id="9803532at2"/>
<dbReference type="EMBL" id="CP017641">
    <property type="protein sequence ID" value="APZ91629.1"/>
    <property type="molecule type" value="Genomic_DNA"/>
</dbReference>
<reference evidence="2 3" key="1">
    <citation type="journal article" date="2016" name="Front. Microbiol.">
        <title>Fuerstia marisgermanicae gen. nov., sp. nov., an Unusual Member of the Phylum Planctomycetes from the German Wadden Sea.</title>
        <authorList>
            <person name="Kohn T."/>
            <person name="Heuer A."/>
            <person name="Jogler M."/>
            <person name="Vollmers J."/>
            <person name="Boedeker C."/>
            <person name="Bunk B."/>
            <person name="Rast P."/>
            <person name="Borchert D."/>
            <person name="Glockner I."/>
            <person name="Freese H.M."/>
            <person name="Klenk H.P."/>
            <person name="Overmann J."/>
            <person name="Kaster A.K."/>
            <person name="Rohde M."/>
            <person name="Wiegand S."/>
            <person name="Jogler C."/>
        </authorList>
    </citation>
    <scope>NUCLEOTIDE SEQUENCE [LARGE SCALE GENOMIC DNA]</scope>
    <source>
        <strain evidence="2 3">NH11</strain>
    </source>
</reference>